<dbReference type="InterPro" id="IPR005488">
    <property type="entry name" value="Etherase_MurQ"/>
</dbReference>
<protein>
    <recommendedName>
        <fullName evidence="3">N-acetylmuramic acid 6-phosphate etherase</fullName>
        <shortName evidence="3">MurNAc-6-P etherase</shortName>
        <ecNumber evidence="3">4.2.1.126</ecNumber>
    </recommendedName>
    <alternativeName>
        <fullName evidence="3">N-acetylmuramic acid 6-phosphate hydrolase</fullName>
    </alternativeName>
    <alternativeName>
        <fullName evidence="3">N-acetylmuramic acid 6-phosphate lyase</fullName>
    </alternativeName>
</protein>
<evidence type="ECO:0000259" key="5">
    <source>
        <dbReference type="PROSITE" id="PS51464"/>
    </source>
</evidence>
<evidence type="ECO:0000256" key="3">
    <source>
        <dbReference type="HAMAP-Rule" id="MF_00068"/>
    </source>
</evidence>
<comment type="pathway">
    <text evidence="3">Amino-sugar metabolism; N-acetylmuramate degradation.</text>
</comment>
<dbReference type="Gene3D" id="1.10.8.1080">
    <property type="match status" value="1"/>
</dbReference>
<comment type="function">
    <text evidence="3">Specifically catalyzes the cleavage of the D-lactyl ether substituent of MurNAc 6-phosphate, producing GlcNAc 6-phosphate and D-lactate.</text>
</comment>
<evidence type="ECO:0000256" key="2">
    <source>
        <dbReference type="ARBA" id="ARBA00023277"/>
    </source>
</evidence>
<reference evidence="6 7" key="1">
    <citation type="submission" date="2017-12" db="EMBL/GenBank/DDBJ databases">
        <authorList>
            <person name="Levesque S."/>
        </authorList>
    </citation>
    <scope>NUCLEOTIDE SEQUENCE [LARGE SCALE GENOMIC DNA]</scope>
    <source>
        <strain evidence="6 7">SMQ-1417</strain>
    </source>
</reference>
<sequence length="313" mass="32199">MTQSQQPPSWQPLSPTEQRNPRSAGLDDLDTLGVLQVMNDEDHAVLAAVRAALPQLAELVDIAAERMRRGGTVHYFGAGTSGRLGVLDASELLPTFNLEPGRVVGHIAGGQAALVNAVENAEDSTGDGRLIGGELGPDDVAIGIAASGSTAYVRGALEAAGEAGAHTVLISNNPAAPVAEAAADHILLDTGPEVVTGSTRLKAGTAQKLTLNGFSTALMIALGRTWRNLMVSVVATNDKLRERTVRILCEAADLSDAAARELLEDCDGELKTALVVSFTSVTPQAAAKHLADSDGSVKAAIAAVSAESGRETS</sequence>
<dbReference type="InterPro" id="IPR005486">
    <property type="entry name" value="Glucokinase_regulatory_CS"/>
</dbReference>
<dbReference type="CDD" id="cd05007">
    <property type="entry name" value="SIS_Etherase"/>
    <property type="match status" value="1"/>
</dbReference>
<comment type="catalytic activity">
    <reaction evidence="3">
        <text>N-acetyl-D-muramate 6-phosphate + H2O = N-acetyl-D-glucosamine 6-phosphate + (R)-lactate</text>
        <dbReference type="Rhea" id="RHEA:26410"/>
        <dbReference type="ChEBI" id="CHEBI:15377"/>
        <dbReference type="ChEBI" id="CHEBI:16004"/>
        <dbReference type="ChEBI" id="CHEBI:57513"/>
        <dbReference type="ChEBI" id="CHEBI:58722"/>
        <dbReference type="EC" id="4.2.1.126"/>
    </reaction>
</comment>
<keyword evidence="1 3" id="KW-0456">Lyase</keyword>
<dbReference type="PROSITE" id="PS01272">
    <property type="entry name" value="GCKR"/>
    <property type="match status" value="1"/>
</dbReference>
<comment type="similarity">
    <text evidence="3">Belongs to the GCKR-like family. MurNAc-6-P etherase subfamily.</text>
</comment>
<organism evidence="6 7">
    <name type="scientific">Brevibacterium aurantiacum</name>
    <dbReference type="NCBI Taxonomy" id="273384"/>
    <lineage>
        <taxon>Bacteria</taxon>
        <taxon>Bacillati</taxon>
        <taxon>Actinomycetota</taxon>
        <taxon>Actinomycetes</taxon>
        <taxon>Micrococcales</taxon>
        <taxon>Brevibacteriaceae</taxon>
        <taxon>Brevibacterium</taxon>
    </lineage>
</organism>
<dbReference type="AlphaFoldDB" id="A0A3Q9NX91"/>
<keyword evidence="2 3" id="KW-0119">Carbohydrate metabolism</keyword>
<dbReference type="EMBL" id="CP025330">
    <property type="protein sequence ID" value="AZT94787.1"/>
    <property type="molecule type" value="Genomic_DNA"/>
</dbReference>
<dbReference type="SUPFAM" id="SSF53697">
    <property type="entry name" value="SIS domain"/>
    <property type="match status" value="1"/>
</dbReference>
<dbReference type="GO" id="GO:0097367">
    <property type="term" value="F:carbohydrate derivative binding"/>
    <property type="evidence" value="ECO:0007669"/>
    <property type="project" value="InterPro"/>
</dbReference>
<dbReference type="GO" id="GO:0016835">
    <property type="term" value="F:carbon-oxygen lyase activity"/>
    <property type="evidence" value="ECO:0007669"/>
    <property type="project" value="UniProtKB-UniRule"/>
</dbReference>
<proteinExistence type="inferred from homology"/>
<gene>
    <name evidence="3" type="primary">murQ</name>
    <name evidence="6" type="ORF">CXR23_17935</name>
</gene>
<dbReference type="GO" id="GO:0046348">
    <property type="term" value="P:amino sugar catabolic process"/>
    <property type="evidence" value="ECO:0007669"/>
    <property type="project" value="InterPro"/>
</dbReference>
<feature type="domain" description="SIS" evidence="5">
    <location>
        <begin position="63"/>
        <end position="224"/>
    </location>
</feature>
<evidence type="ECO:0000256" key="4">
    <source>
        <dbReference type="SAM" id="MobiDB-lite"/>
    </source>
</evidence>
<dbReference type="PANTHER" id="PTHR10088">
    <property type="entry name" value="GLUCOKINASE REGULATORY PROTEIN"/>
    <property type="match status" value="1"/>
</dbReference>
<dbReference type="InterPro" id="IPR040190">
    <property type="entry name" value="MURQ/GCKR"/>
</dbReference>
<dbReference type="GO" id="GO:0097173">
    <property type="term" value="P:N-acetylmuramic acid catabolic process"/>
    <property type="evidence" value="ECO:0007669"/>
    <property type="project" value="UniProtKB-UniPathway"/>
</dbReference>
<dbReference type="PROSITE" id="PS51464">
    <property type="entry name" value="SIS"/>
    <property type="match status" value="1"/>
</dbReference>
<dbReference type="Pfam" id="PF22645">
    <property type="entry name" value="GKRP_SIS_N"/>
    <property type="match status" value="1"/>
</dbReference>
<feature type="active site" description="Proton donor" evidence="3">
    <location>
        <position position="91"/>
    </location>
</feature>
<dbReference type="GO" id="GO:0009254">
    <property type="term" value="P:peptidoglycan turnover"/>
    <property type="evidence" value="ECO:0007669"/>
    <property type="project" value="TreeGrafter"/>
</dbReference>
<dbReference type="NCBIfam" id="NF003915">
    <property type="entry name" value="PRK05441.1"/>
    <property type="match status" value="1"/>
</dbReference>
<dbReference type="EC" id="4.2.1.126" evidence="3"/>
<feature type="active site" evidence="3">
    <location>
        <position position="122"/>
    </location>
</feature>
<feature type="region of interest" description="Disordered" evidence="4">
    <location>
        <begin position="1"/>
        <end position="26"/>
    </location>
</feature>
<dbReference type="RefSeq" id="WP_127363302.1">
    <property type="nucleotide sequence ID" value="NZ_CP025330.1"/>
</dbReference>
<evidence type="ECO:0000313" key="7">
    <source>
        <dbReference type="Proteomes" id="UP000283000"/>
    </source>
</evidence>
<dbReference type="HAMAP" id="MF_00068">
    <property type="entry name" value="MurQ"/>
    <property type="match status" value="1"/>
</dbReference>
<evidence type="ECO:0000256" key="1">
    <source>
        <dbReference type="ARBA" id="ARBA00023239"/>
    </source>
</evidence>
<dbReference type="PANTHER" id="PTHR10088:SF4">
    <property type="entry name" value="GLUCOKINASE REGULATORY PROTEIN"/>
    <property type="match status" value="1"/>
</dbReference>
<accession>A0A3Q9NX91</accession>
<dbReference type="InterPro" id="IPR046348">
    <property type="entry name" value="SIS_dom_sf"/>
</dbReference>
<name>A0A3Q9NX91_BREAU</name>
<dbReference type="Proteomes" id="UP000283000">
    <property type="component" value="Chromosome"/>
</dbReference>
<reference evidence="6 7" key="2">
    <citation type="submission" date="2019-01" db="EMBL/GenBank/DDBJ databases">
        <title>Comparative genomic analysis of Brevibacterium aurantiacum sheds light on its evolution and its adaptation to smear-ripened cheeses.</title>
        <authorList>
            <person name="Moineau S."/>
        </authorList>
    </citation>
    <scope>NUCLEOTIDE SEQUENCE [LARGE SCALE GENOMIC DNA]</scope>
    <source>
        <strain evidence="6 7">SMQ-1417</strain>
    </source>
</reference>
<feature type="compositionally biased region" description="Low complexity" evidence="4">
    <location>
        <begin position="1"/>
        <end position="15"/>
    </location>
</feature>
<comment type="miscellaneous">
    <text evidence="3">A lyase-type mechanism (elimination/hydration) is suggested for the cleavage of the lactyl ether bond of MurNAc 6-phosphate, with the formation of an alpha,beta-unsaturated aldehyde intermediate with (E)-stereochemistry, followed by the syn addition of water to give product.</text>
</comment>
<dbReference type="NCBIfam" id="NF009222">
    <property type="entry name" value="PRK12570.1"/>
    <property type="match status" value="1"/>
</dbReference>
<dbReference type="UniPathway" id="UPA00342"/>
<evidence type="ECO:0000313" key="6">
    <source>
        <dbReference type="EMBL" id="AZT94787.1"/>
    </source>
</evidence>
<dbReference type="Gene3D" id="3.40.50.10490">
    <property type="entry name" value="Glucose-6-phosphate isomerase like protein, domain 1"/>
    <property type="match status" value="1"/>
</dbReference>
<comment type="subunit">
    <text evidence="3">Homodimer.</text>
</comment>
<dbReference type="GO" id="GO:0016803">
    <property type="term" value="F:ether hydrolase activity"/>
    <property type="evidence" value="ECO:0007669"/>
    <property type="project" value="TreeGrafter"/>
</dbReference>
<dbReference type="InterPro" id="IPR001347">
    <property type="entry name" value="SIS_dom"/>
</dbReference>